<dbReference type="AlphaFoldDB" id="A0A1F7RQ38"/>
<reference evidence="1 2" key="1">
    <citation type="journal article" date="2016" name="Nat. Commun.">
        <title>Thousands of microbial genomes shed light on interconnected biogeochemical processes in an aquifer system.</title>
        <authorList>
            <person name="Anantharaman K."/>
            <person name="Brown C.T."/>
            <person name="Hug L.A."/>
            <person name="Sharon I."/>
            <person name="Castelle C.J."/>
            <person name="Probst A.J."/>
            <person name="Thomas B.C."/>
            <person name="Singh A."/>
            <person name="Wilkins M.J."/>
            <person name="Karaoz U."/>
            <person name="Brodie E.L."/>
            <person name="Williams K.H."/>
            <person name="Hubbard S.S."/>
            <person name="Banfield J.F."/>
        </authorList>
    </citation>
    <scope>NUCLEOTIDE SEQUENCE [LARGE SCALE GENOMIC DNA]</scope>
</reference>
<dbReference type="EMBL" id="MGDB01000013">
    <property type="protein sequence ID" value="OGL43084.1"/>
    <property type="molecule type" value="Genomic_DNA"/>
</dbReference>
<dbReference type="Pfam" id="PF11154">
    <property type="entry name" value="DUF2934"/>
    <property type="match status" value="1"/>
</dbReference>
<evidence type="ECO:0000313" key="1">
    <source>
        <dbReference type="EMBL" id="OGL43084.1"/>
    </source>
</evidence>
<evidence type="ECO:0008006" key="3">
    <source>
        <dbReference type="Google" id="ProtNLM"/>
    </source>
</evidence>
<name>A0A1F7RQ38_9BACT</name>
<protein>
    <recommendedName>
        <fullName evidence="3">DUF2934 domain-containing protein</fullName>
    </recommendedName>
</protein>
<comment type="caution">
    <text evidence="1">The sequence shown here is derived from an EMBL/GenBank/DDBJ whole genome shotgun (WGS) entry which is preliminary data.</text>
</comment>
<dbReference type="InterPro" id="IPR021327">
    <property type="entry name" value="DUF2934"/>
</dbReference>
<sequence>MQMEKKKRKKSSNLKLFHNSLSLEELTEVVQIVAHELYEKKGRIPGNELGDWLDAEREVKKVITTSYFAK</sequence>
<organism evidence="1 2">
    <name type="scientific">Candidatus Schekmanbacteria bacterium GWA2_38_11</name>
    <dbReference type="NCBI Taxonomy" id="1817876"/>
    <lineage>
        <taxon>Bacteria</taxon>
        <taxon>Candidatus Schekmaniibacteriota</taxon>
    </lineage>
</organism>
<proteinExistence type="predicted"/>
<accession>A0A1F7RQ38</accession>
<dbReference type="Proteomes" id="UP000178526">
    <property type="component" value="Unassembled WGS sequence"/>
</dbReference>
<gene>
    <name evidence="1" type="ORF">A2042_08240</name>
</gene>
<evidence type="ECO:0000313" key="2">
    <source>
        <dbReference type="Proteomes" id="UP000178526"/>
    </source>
</evidence>